<dbReference type="Proteomes" id="UP000094444">
    <property type="component" value="Unassembled WGS sequence"/>
</dbReference>
<gene>
    <name evidence="1" type="ORF">DHEL01_v208638</name>
</gene>
<dbReference type="Pfam" id="PF04229">
    <property type="entry name" value="GrpB"/>
    <property type="match status" value="1"/>
</dbReference>
<dbReference type="PANTHER" id="PTHR34822">
    <property type="entry name" value="GRPB DOMAIN PROTEIN (AFU_ORTHOLOGUE AFUA_1G01530)"/>
    <property type="match status" value="1"/>
</dbReference>
<dbReference type="InParanoid" id="A0A2P5HRT1"/>
<dbReference type="InterPro" id="IPR043519">
    <property type="entry name" value="NT_sf"/>
</dbReference>
<keyword evidence="2" id="KW-1185">Reference proteome</keyword>
<dbReference type="InterPro" id="IPR007344">
    <property type="entry name" value="GrpB/CoaE"/>
</dbReference>
<dbReference type="PANTHER" id="PTHR34822:SF1">
    <property type="entry name" value="GRPB FAMILY PROTEIN"/>
    <property type="match status" value="1"/>
</dbReference>
<comment type="caution">
    <text evidence="1">The sequence shown here is derived from an EMBL/GenBank/DDBJ whole genome shotgun (WGS) entry which is preliminary data.</text>
</comment>
<organism evidence="1 2">
    <name type="scientific">Diaporthe helianthi</name>
    <dbReference type="NCBI Taxonomy" id="158607"/>
    <lineage>
        <taxon>Eukaryota</taxon>
        <taxon>Fungi</taxon>
        <taxon>Dikarya</taxon>
        <taxon>Ascomycota</taxon>
        <taxon>Pezizomycotina</taxon>
        <taxon>Sordariomycetes</taxon>
        <taxon>Sordariomycetidae</taxon>
        <taxon>Diaporthales</taxon>
        <taxon>Diaporthaceae</taxon>
        <taxon>Diaporthe</taxon>
    </lineage>
</organism>
<proteinExistence type="predicted"/>
<dbReference type="EMBL" id="MAVT02000887">
    <property type="protein sequence ID" value="POS72968.1"/>
    <property type="molecule type" value="Genomic_DNA"/>
</dbReference>
<evidence type="ECO:0000313" key="1">
    <source>
        <dbReference type="EMBL" id="POS72968.1"/>
    </source>
</evidence>
<evidence type="ECO:0000313" key="2">
    <source>
        <dbReference type="Proteomes" id="UP000094444"/>
    </source>
</evidence>
<name>A0A2P5HRT1_DIAHE</name>
<dbReference type="Gene3D" id="3.30.460.10">
    <property type="entry name" value="Beta Polymerase, domain 2"/>
    <property type="match status" value="1"/>
</dbReference>
<reference evidence="1" key="1">
    <citation type="submission" date="2017-09" db="EMBL/GenBank/DDBJ databases">
        <title>Polyketide synthases of a Diaporthe helianthi virulent isolate.</title>
        <authorList>
            <person name="Baroncelli R."/>
        </authorList>
    </citation>
    <scope>NUCLEOTIDE SEQUENCE [LARGE SCALE GENOMIC DNA]</scope>
    <source>
        <strain evidence="1">7/96</strain>
    </source>
</reference>
<dbReference type="STRING" id="158607.A0A2P5HRT1"/>
<dbReference type="SUPFAM" id="SSF81301">
    <property type="entry name" value="Nucleotidyltransferase"/>
    <property type="match status" value="1"/>
</dbReference>
<protein>
    <recommendedName>
        <fullName evidence="3">GrpB domain-containing protein</fullName>
    </recommendedName>
</protein>
<dbReference type="OrthoDB" id="630895at2759"/>
<accession>A0A2P5HRT1</accession>
<sequence>METVGYTPKTLEIVARRSDPDVEISPYQESWPKTFTRVADRMNLVLGSDALRLEHVGSTSVPGLAAKPIIDILLEVSNPADEDPYLPALESLGFILLFRQPKWHGHRFLFVEEEDAEVNVHVHRQGCKIAVDFLTFRAFLLDNEWARDEYTEAKRKAADTSNEEKGGRLLYQSEKAEVLDRLKARALREKPSPPCTDCRVG</sequence>
<evidence type="ECO:0008006" key="3">
    <source>
        <dbReference type="Google" id="ProtNLM"/>
    </source>
</evidence>
<dbReference type="AlphaFoldDB" id="A0A2P5HRT1"/>